<dbReference type="SUPFAM" id="SSF46689">
    <property type="entry name" value="Homeodomain-like"/>
    <property type="match status" value="1"/>
</dbReference>
<dbReference type="Proteomes" id="UP000016462">
    <property type="component" value="Unassembled WGS sequence"/>
</dbReference>
<evidence type="ECO:0000256" key="1">
    <source>
        <dbReference type="ARBA" id="ARBA00023125"/>
    </source>
</evidence>
<dbReference type="EMBL" id="ASHR01000010">
    <property type="protein sequence ID" value="ERG65070.1"/>
    <property type="molecule type" value="Genomic_DNA"/>
</dbReference>
<organism evidence="4 5">
    <name type="scientific">Agrococcus pavilionensis RW1</name>
    <dbReference type="NCBI Taxonomy" id="1330458"/>
    <lineage>
        <taxon>Bacteria</taxon>
        <taxon>Bacillati</taxon>
        <taxon>Actinomycetota</taxon>
        <taxon>Actinomycetes</taxon>
        <taxon>Micrococcales</taxon>
        <taxon>Microbacteriaceae</taxon>
        <taxon>Agrococcus</taxon>
    </lineage>
</organism>
<evidence type="ECO:0000256" key="2">
    <source>
        <dbReference type="PROSITE-ProRule" id="PRU00335"/>
    </source>
</evidence>
<dbReference type="InterPro" id="IPR009057">
    <property type="entry name" value="Homeodomain-like_sf"/>
</dbReference>
<comment type="caution">
    <text evidence="4">The sequence shown here is derived from an EMBL/GenBank/DDBJ whole genome shotgun (WGS) entry which is preliminary data.</text>
</comment>
<reference evidence="4 5" key="1">
    <citation type="journal article" date="2013" name="Genome Announc.">
        <title>First draft genome sequence from a member of the genus agrococcus, isolated from modern microbialites.</title>
        <authorList>
            <person name="White R.A.III."/>
            <person name="Grassa C.J."/>
            <person name="Suttle C.A."/>
        </authorList>
    </citation>
    <scope>NUCLEOTIDE SEQUENCE [LARGE SCALE GENOMIC DNA]</scope>
    <source>
        <strain evidence="4 5">RW1</strain>
    </source>
</reference>
<dbReference type="PROSITE" id="PS50977">
    <property type="entry name" value="HTH_TETR_2"/>
    <property type="match status" value="1"/>
</dbReference>
<name>U1MWT5_9MICO</name>
<proteinExistence type="predicted"/>
<sequence>MEIAYAEGVDAVTVARVCEAAGVSRSTFFNYFWSLEQAIFGAPIGYDAEMTERILTEHADDLVLAAGLIVVEHVRHAQGDTELGRRRFALFVREPGMSSHVAARSRASRDALVAVVERWLDDHPERARLPGPDHGAEARLAVGLSIALGDEALPRLTEVDGDHPLDLAVFREARARMAAVAADGLPSA</sequence>
<gene>
    <name evidence="4" type="ORF">L332_11545</name>
</gene>
<feature type="domain" description="HTH tetR-type" evidence="3">
    <location>
        <begin position="1"/>
        <end position="50"/>
    </location>
</feature>
<protein>
    <recommendedName>
        <fullName evidence="3">HTH tetR-type domain-containing protein</fullName>
    </recommendedName>
</protein>
<feature type="DNA-binding region" description="H-T-H motif" evidence="2">
    <location>
        <begin position="13"/>
        <end position="32"/>
    </location>
</feature>
<dbReference type="InterPro" id="IPR001647">
    <property type="entry name" value="HTH_TetR"/>
</dbReference>
<dbReference type="GO" id="GO:0003677">
    <property type="term" value="F:DNA binding"/>
    <property type="evidence" value="ECO:0007669"/>
    <property type="project" value="UniProtKB-UniRule"/>
</dbReference>
<dbReference type="Pfam" id="PF00440">
    <property type="entry name" value="TetR_N"/>
    <property type="match status" value="1"/>
</dbReference>
<evidence type="ECO:0000313" key="4">
    <source>
        <dbReference type="EMBL" id="ERG65070.1"/>
    </source>
</evidence>
<accession>U1MWT5</accession>
<keyword evidence="5" id="KW-1185">Reference proteome</keyword>
<dbReference type="AlphaFoldDB" id="U1MWT5"/>
<keyword evidence="1 2" id="KW-0238">DNA-binding</keyword>
<evidence type="ECO:0000313" key="5">
    <source>
        <dbReference type="Proteomes" id="UP000016462"/>
    </source>
</evidence>
<evidence type="ECO:0000259" key="3">
    <source>
        <dbReference type="PROSITE" id="PS50977"/>
    </source>
</evidence>
<dbReference type="Gene3D" id="1.10.357.10">
    <property type="entry name" value="Tetracycline Repressor, domain 2"/>
    <property type="match status" value="1"/>
</dbReference>